<evidence type="ECO:0000313" key="2">
    <source>
        <dbReference type="Proteomes" id="UP000029733"/>
    </source>
</evidence>
<organism evidence="1 2">
    <name type="scientific">Helicobacter jaachi</name>
    <dbReference type="NCBI Taxonomy" id="1677920"/>
    <lineage>
        <taxon>Bacteria</taxon>
        <taxon>Pseudomonadati</taxon>
        <taxon>Campylobacterota</taxon>
        <taxon>Epsilonproteobacteria</taxon>
        <taxon>Campylobacterales</taxon>
        <taxon>Helicobacteraceae</taxon>
        <taxon>Helicobacter</taxon>
    </lineage>
</organism>
<dbReference type="RefSeq" id="WP_034354749.1">
    <property type="nucleotide sequence ID" value="NZ_JRPR02000001.1"/>
</dbReference>
<evidence type="ECO:0008006" key="3">
    <source>
        <dbReference type="Google" id="ProtNLM"/>
    </source>
</evidence>
<evidence type="ECO:0000313" key="1">
    <source>
        <dbReference type="EMBL" id="TLD97684.1"/>
    </source>
</evidence>
<protein>
    <recommendedName>
        <fullName evidence="3">Phage tail protein</fullName>
    </recommendedName>
</protein>
<accession>A0A4U8TDD9</accession>
<dbReference type="AlphaFoldDB" id="A0A4U8TDD9"/>
<dbReference type="OrthoDB" id="5328433at2"/>
<keyword evidence="2" id="KW-1185">Reference proteome</keyword>
<comment type="caution">
    <text evidence="1">The sequence shown here is derived from an EMBL/GenBank/DDBJ whole genome shotgun (WGS) entry which is preliminary data.</text>
</comment>
<dbReference type="EMBL" id="JRPR02000001">
    <property type="protein sequence ID" value="TLD97684.1"/>
    <property type="molecule type" value="Genomic_DNA"/>
</dbReference>
<sequence>MSQDTQEQTYIATQGERLDMIFVKIYGDLYQNSYESGYNAFILANIDLIHTPILSGGEVVKCPIFSDNTESSEELGLWA</sequence>
<reference evidence="1 2" key="1">
    <citation type="journal article" date="2014" name="Genome Announc.">
        <title>Draft genome sequences of eight enterohepatic helicobacter species isolated from both laboratory and wild rodents.</title>
        <authorList>
            <person name="Sheh A."/>
            <person name="Shen Z."/>
            <person name="Fox J.G."/>
        </authorList>
    </citation>
    <scope>NUCLEOTIDE SEQUENCE [LARGE SCALE GENOMIC DNA]</scope>
    <source>
        <strain evidence="1 2">MIT 09-6949</strain>
    </source>
</reference>
<gene>
    <name evidence="1" type="ORF">LS71_002790</name>
</gene>
<dbReference type="STRING" id="1677920.LS71_05415"/>
<dbReference type="Proteomes" id="UP000029733">
    <property type="component" value="Unassembled WGS sequence"/>
</dbReference>
<name>A0A4U8TDD9_9HELI</name>
<proteinExistence type="predicted"/>